<accession>A0A8S9YNP9</accession>
<comment type="caution">
    <text evidence="1">The sequence shown here is derived from an EMBL/GenBank/DDBJ whole genome shotgun (WGS) entry which is preliminary data.</text>
</comment>
<sequence>FHKQSYQSNVRASFAVQHLKTFTVYATSSPLHSTDAMELLMHHTFIEVHNYDLLIEKDGYLNDLVIQDTWNAKQVIERFPLKCIRAPRYRMSLPSKTQLNNLLFFTIEANSLPDGGPSMHELHIFQNQLASWQHFESRSFPRLFNHAFIATDTDWIHEECSLLNHCFDDIEDDYQIIREVTQMEPKMTAPKLVSVSSKRTSKVPLNKC</sequence>
<reference evidence="1" key="1">
    <citation type="submission" date="2019-07" db="EMBL/GenBank/DDBJ databases">
        <title>Annotation for the trematode Paragonimus miyazaki's.</title>
        <authorList>
            <person name="Choi Y.-J."/>
        </authorList>
    </citation>
    <scope>NUCLEOTIDE SEQUENCE</scope>
    <source>
        <strain evidence="1">Japan</strain>
    </source>
</reference>
<dbReference type="Proteomes" id="UP000822476">
    <property type="component" value="Unassembled WGS sequence"/>
</dbReference>
<dbReference type="EMBL" id="JTDE01006334">
    <property type="protein sequence ID" value="KAF7244246.1"/>
    <property type="molecule type" value="Genomic_DNA"/>
</dbReference>
<dbReference type="OrthoDB" id="6247483at2759"/>
<feature type="non-terminal residue" evidence="1">
    <location>
        <position position="208"/>
    </location>
</feature>
<protein>
    <submittedName>
        <fullName evidence="1">Uncharacterized protein</fullName>
    </submittedName>
</protein>
<evidence type="ECO:0000313" key="1">
    <source>
        <dbReference type="EMBL" id="KAF7244246.1"/>
    </source>
</evidence>
<organism evidence="1 2">
    <name type="scientific">Paragonimus skrjabini miyazakii</name>
    <dbReference type="NCBI Taxonomy" id="59628"/>
    <lineage>
        <taxon>Eukaryota</taxon>
        <taxon>Metazoa</taxon>
        <taxon>Spiralia</taxon>
        <taxon>Lophotrochozoa</taxon>
        <taxon>Platyhelminthes</taxon>
        <taxon>Trematoda</taxon>
        <taxon>Digenea</taxon>
        <taxon>Plagiorchiida</taxon>
        <taxon>Troglotremata</taxon>
        <taxon>Troglotrematidae</taxon>
        <taxon>Paragonimus</taxon>
    </lineage>
</organism>
<dbReference type="AlphaFoldDB" id="A0A8S9YNP9"/>
<dbReference type="Gene3D" id="2.30.29.30">
    <property type="entry name" value="Pleckstrin-homology domain (PH domain)/Phosphotyrosine-binding domain (PTB)"/>
    <property type="match status" value="1"/>
</dbReference>
<dbReference type="InterPro" id="IPR011993">
    <property type="entry name" value="PH-like_dom_sf"/>
</dbReference>
<evidence type="ECO:0000313" key="2">
    <source>
        <dbReference type="Proteomes" id="UP000822476"/>
    </source>
</evidence>
<proteinExistence type="predicted"/>
<name>A0A8S9YNP9_9TREM</name>
<keyword evidence="2" id="KW-1185">Reference proteome</keyword>
<gene>
    <name evidence="1" type="ORF">EG68_10313</name>
</gene>